<feature type="domain" description="RCC1-like" evidence="4">
    <location>
        <begin position="120"/>
        <end position="398"/>
    </location>
</feature>
<dbReference type="InterPro" id="IPR058923">
    <property type="entry name" value="RCC1-like_dom"/>
</dbReference>
<evidence type="ECO:0000256" key="3">
    <source>
        <dbReference type="PROSITE-ProRule" id="PRU00235"/>
    </source>
</evidence>
<dbReference type="PRINTS" id="PR00633">
    <property type="entry name" value="RCCNDNSATION"/>
</dbReference>
<proteinExistence type="predicted"/>
<feature type="repeat" description="RCC1" evidence="3">
    <location>
        <begin position="155"/>
        <end position="204"/>
    </location>
</feature>
<evidence type="ECO:0000256" key="1">
    <source>
        <dbReference type="ARBA" id="ARBA00022658"/>
    </source>
</evidence>
<dbReference type="EMBL" id="HBKP01002128">
    <property type="protein sequence ID" value="CAE2201882.1"/>
    <property type="molecule type" value="Transcribed_RNA"/>
</dbReference>
<evidence type="ECO:0000313" key="5">
    <source>
        <dbReference type="EMBL" id="CAE2201882.1"/>
    </source>
</evidence>
<dbReference type="InterPro" id="IPR009091">
    <property type="entry name" value="RCC1/BLIP-II"/>
</dbReference>
<name>A0A7S4HKB2_9EUKA</name>
<evidence type="ECO:0000259" key="4">
    <source>
        <dbReference type="Pfam" id="PF25390"/>
    </source>
</evidence>
<feature type="repeat" description="RCC1" evidence="3">
    <location>
        <begin position="258"/>
        <end position="307"/>
    </location>
</feature>
<keyword evidence="2" id="KW-0677">Repeat</keyword>
<sequence length="457" mass="50012">MKFVMERFGADGLLHSDLAMVIVVDIFTAVGCPVSKETALAIISNCTVKNKQFSMSLFVQWVTETFPEAHPSSEALFLENERNAEISQNSEIVLGCSDRDILLLRRGKVWEFYAVQFEDNPERPPAVDNYPVQTEEEIQFLSCGLNHFALLDTSGNIWTKGSSECGALGHGTETYCALPKLVKMNEICVSLSCGKNFTACVTENGKLWSFGSNSQGQLGTGHSGEGEGERTPIQAERISNAKHVFCGGSFTFVICEDTSIYACGYNTYGQLGLGDYQDRNIFSLVIKKSTVISIACGAAHTLMLLSLGTVCSCGRNYEEQLGISTAVATELCFFGHTELRNIQIIACSSFASMCIDKDYKVWAFGSNSSGQLGNPGKKLSRMPSSIDSLPDIKYISSGICDRFLALGNKSIYLFGRVSVLTPSDDWIHSYTISPPERLPKSVYEGIFNYSSAKSARK</sequence>
<organism evidence="5">
    <name type="scientific">Vannella robusta</name>
    <dbReference type="NCBI Taxonomy" id="1487602"/>
    <lineage>
        <taxon>Eukaryota</taxon>
        <taxon>Amoebozoa</taxon>
        <taxon>Discosea</taxon>
        <taxon>Flabellinia</taxon>
        <taxon>Vannellidae</taxon>
        <taxon>Vannella</taxon>
    </lineage>
</organism>
<accession>A0A7S4HKB2</accession>
<dbReference type="PANTHER" id="PTHR45982">
    <property type="entry name" value="REGULATOR OF CHROMOSOME CONDENSATION"/>
    <property type="match status" value="1"/>
</dbReference>
<reference evidence="5" key="1">
    <citation type="submission" date="2021-01" db="EMBL/GenBank/DDBJ databases">
        <authorList>
            <person name="Corre E."/>
            <person name="Pelletier E."/>
            <person name="Niang G."/>
            <person name="Scheremetjew M."/>
            <person name="Finn R."/>
            <person name="Kale V."/>
            <person name="Holt S."/>
            <person name="Cochrane G."/>
            <person name="Meng A."/>
            <person name="Brown T."/>
            <person name="Cohen L."/>
        </authorList>
    </citation>
    <scope>NUCLEOTIDE SEQUENCE</scope>
    <source>
        <strain evidence="5">DIVA3 518/3/11/1/6</strain>
    </source>
</reference>
<dbReference type="InterPro" id="IPR000408">
    <property type="entry name" value="Reg_chr_condens"/>
</dbReference>
<protein>
    <recommendedName>
        <fullName evidence="4">RCC1-like domain-containing protein</fullName>
    </recommendedName>
</protein>
<dbReference type="InterPro" id="IPR051553">
    <property type="entry name" value="Ran_GTPase-activating"/>
</dbReference>
<dbReference type="SUPFAM" id="SSF50985">
    <property type="entry name" value="RCC1/BLIP-II"/>
    <property type="match status" value="1"/>
</dbReference>
<feature type="repeat" description="RCC1" evidence="3">
    <location>
        <begin position="205"/>
        <end position="257"/>
    </location>
</feature>
<gene>
    <name evidence="5" type="ORF">VSP0166_LOCUS1557</name>
</gene>
<dbReference type="Gene3D" id="2.130.10.30">
    <property type="entry name" value="Regulator of chromosome condensation 1/beta-lactamase-inhibitor protein II"/>
    <property type="match status" value="2"/>
</dbReference>
<dbReference type="PROSITE" id="PS50012">
    <property type="entry name" value="RCC1_3"/>
    <property type="match status" value="3"/>
</dbReference>
<dbReference type="Pfam" id="PF25390">
    <property type="entry name" value="WD40_RLD"/>
    <property type="match status" value="1"/>
</dbReference>
<evidence type="ECO:0000256" key="2">
    <source>
        <dbReference type="ARBA" id="ARBA00022737"/>
    </source>
</evidence>
<keyword evidence="1" id="KW-0344">Guanine-nucleotide releasing factor</keyword>
<dbReference type="PANTHER" id="PTHR45982:SF1">
    <property type="entry name" value="REGULATOR OF CHROMOSOME CONDENSATION"/>
    <property type="match status" value="1"/>
</dbReference>
<dbReference type="AlphaFoldDB" id="A0A7S4HKB2"/>